<evidence type="ECO:0000256" key="1">
    <source>
        <dbReference type="ARBA" id="ARBA00000085"/>
    </source>
</evidence>
<dbReference type="PANTHER" id="PTHR41523:SF8">
    <property type="entry name" value="ETHYLENE RESPONSE SENSOR PROTEIN"/>
    <property type="match status" value="1"/>
</dbReference>
<dbReference type="InterPro" id="IPR001610">
    <property type="entry name" value="PAC"/>
</dbReference>
<evidence type="ECO:0000259" key="17">
    <source>
        <dbReference type="PROSITE" id="PS50112"/>
    </source>
</evidence>
<dbReference type="InterPro" id="IPR011102">
    <property type="entry name" value="Sig_transdc_His_kinase_HWE"/>
</dbReference>
<dbReference type="AlphaFoldDB" id="A0A369VZF0"/>
<comment type="caution">
    <text evidence="19">The sequence shown here is derived from an EMBL/GenBank/DDBJ whole genome shotgun (WGS) entry which is preliminary data.</text>
</comment>
<keyword evidence="14" id="KW-0157">Chromophore</keyword>
<evidence type="ECO:0000256" key="12">
    <source>
        <dbReference type="ARBA" id="ARBA00022777"/>
    </source>
</evidence>
<dbReference type="PROSITE" id="PS50113">
    <property type="entry name" value="PAC"/>
    <property type="match status" value="1"/>
</dbReference>
<keyword evidence="11" id="KW-0547">Nucleotide-binding</keyword>
<reference evidence="20" key="1">
    <citation type="submission" date="2018-07" db="EMBL/GenBank/DDBJ databases">
        <authorList>
            <person name="Liu B.-T."/>
            <person name="Du Z."/>
        </authorList>
    </citation>
    <scope>NUCLEOTIDE SEQUENCE [LARGE SCALE GENOMIC DNA]</scope>
    <source>
        <strain evidence="20">XYN52</strain>
    </source>
</reference>
<dbReference type="InterPro" id="IPR000700">
    <property type="entry name" value="PAS-assoc_C"/>
</dbReference>
<evidence type="ECO:0000256" key="4">
    <source>
        <dbReference type="ARBA" id="ARBA00022543"/>
    </source>
</evidence>
<dbReference type="Proteomes" id="UP000253759">
    <property type="component" value="Unassembled WGS sequence"/>
</dbReference>
<dbReference type="GO" id="GO:0006355">
    <property type="term" value="P:regulation of DNA-templated transcription"/>
    <property type="evidence" value="ECO:0007669"/>
    <property type="project" value="InterPro"/>
</dbReference>
<feature type="domain" description="PAS" evidence="17">
    <location>
        <begin position="8"/>
        <end position="78"/>
    </location>
</feature>
<evidence type="ECO:0000256" key="11">
    <source>
        <dbReference type="ARBA" id="ARBA00022741"/>
    </source>
</evidence>
<dbReference type="GO" id="GO:0009881">
    <property type="term" value="F:photoreceptor activity"/>
    <property type="evidence" value="ECO:0007669"/>
    <property type="project" value="UniProtKB-KW"/>
</dbReference>
<keyword evidence="12" id="KW-0418">Kinase</keyword>
<dbReference type="Pfam" id="PF00989">
    <property type="entry name" value="PAS"/>
    <property type="match status" value="1"/>
</dbReference>
<keyword evidence="5" id="KW-0597">Phosphoprotein</keyword>
<evidence type="ECO:0000313" key="19">
    <source>
        <dbReference type="EMBL" id="RDE07776.1"/>
    </source>
</evidence>
<gene>
    <name evidence="19" type="ORF">DVH29_15025</name>
</gene>
<sequence>MLPHPELEAAFLAALVASSNDAIITKSLDGVVTSWNDAATRIFGYQHDEMIDQSITKLIPETLRSEEDEILRRIRRGERVEHFDTVRRTKDGSEVHVSLTISPLVDAQGRIMGASKIARDISDRKRSEERQQLLVNELKHRVKNTLSTVRAIAGQTYDDPQFADLNAAFTHRIMALAASTDLLIKDDWNGVQLRDLVDSVLLPFHPNDDAIQITDGAKVELTPPQASSLALALNELATNATKYGALSQPGGYVLLGWKTSADSPEMMVLKWVERGGPEVHQPQRSGFGTKILTFALKHELNADTELKYAPGGLEFSMRF</sequence>
<evidence type="ECO:0000256" key="16">
    <source>
        <dbReference type="ARBA" id="ARBA00023170"/>
    </source>
</evidence>
<keyword evidence="6" id="KW-0716">Sensory transduction</keyword>
<name>A0A369VZF0_9HYPH</name>
<evidence type="ECO:0000256" key="2">
    <source>
        <dbReference type="ARBA" id="ARBA00012438"/>
    </source>
</evidence>
<keyword evidence="20" id="KW-1185">Reference proteome</keyword>
<keyword evidence="8" id="KW-0288">FMN</keyword>
<comment type="catalytic activity">
    <reaction evidence="1">
        <text>ATP + protein L-histidine = ADP + protein N-phospho-L-histidine.</text>
        <dbReference type="EC" id="2.7.13.3"/>
    </reaction>
</comment>
<dbReference type="InterPro" id="IPR035965">
    <property type="entry name" value="PAS-like_dom_sf"/>
</dbReference>
<keyword evidence="4" id="KW-0600">Photoreceptor protein</keyword>
<dbReference type="SUPFAM" id="SSF55785">
    <property type="entry name" value="PYP-like sensor domain (PAS domain)"/>
    <property type="match status" value="1"/>
</dbReference>
<dbReference type="PROSITE" id="PS50112">
    <property type="entry name" value="PAS"/>
    <property type="match status" value="1"/>
</dbReference>
<dbReference type="GO" id="GO:0005524">
    <property type="term" value="F:ATP binding"/>
    <property type="evidence" value="ECO:0007669"/>
    <property type="project" value="UniProtKB-KW"/>
</dbReference>
<dbReference type="EC" id="2.7.13.3" evidence="2"/>
<dbReference type="InterPro" id="IPR036890">
    <property type="entry name" value="HATPase_C_sf"/>
</dbReference>
<evidence type="ECO:0000256" key="13">
    <source>
        <dbReference type="ARBA" id="ARBA00022840"/>
    </source>
</evidence>
<dbReference type="SMART" id="SM00911">
    <property type="entry name" value="HWE_HK"/>
    <property type="match status" value="1"/>
</dbReference>
<dbReference type="InterPro" id="IPR000014">
    <property type="entry name" value="PAS"/>
</dbReference>
<evidence type="ECO:0000256" key="3">
    <source>
        <dbReference type="ARBA" id="ARBA00021740"/>
    </source>
</evidence>
<dbReference type="Gene3D" id="3.30.565.10">
    <property type="entry name" value="Histidine kinase-like ATPase, C-terminal domain"/>
    <property type="match status" value="1"/>
</dbReference>
<keyword evidence="13" id="KW-0067">ATP-binding</keyword>
<feature type="domain" description="PAC" evidence="18">
    <location>
        <begin position="79"/>
        <end position="133"/>
    </location>
</feature>
<keyword evidence="7" id="KW-0285">Flavoprotein</keyword>
<protein>
    <recommendedName>
        <fullName evidence="3">Blue-light-activated histidine kinase</fullName>
        <ecNumber evidence="2">2.7.13.3</ecNumber>
    </recommendedName>
</protein>
<evidence type="ECO:0000256" key="7">
    <source>
        <dbReference type="ARBA" id="ARBA00022630"/>
    </source>
</evidence>
<accession>A0A369VZF0</accession>
<dbReference type="InterPro" id="IPR013767">
    <property type="entry name" value="PAS_fold"/>
</dbReference>
<dbReference type="CDD" id="cd00130">
    <property type="entry name" value="PAS"/>
    <property type="match status" value="1"/>
</dbReference>
<dbReference type="Gene3D" id="3.30.450.20">
    <property type="entry name" value="PAS domain"/>
    <property type="match status" value="1"/>
</dbReference>
<dbReference type="EMBL" id="QQNH01000036">
    <property type="protein sequence ID" value="RDE07776.1"/>
    <property type="molecule type" value="Genomic_DNA"/>
</dbReference>
<keyword evidence="15" id="KW-0843">Virulence</keyword>
<evidence type="ECO:0000313" key="20">
    <source>
        <dbReference type="Proteomes" id="UP000253759"/>
    </source>
</evidence>
<keyword evidence="10" id="KW-0677">Repeat</keyword>
<evidence type="ECO:0000256" key="9">
    <source>
        <dbReference type="ARBA" id="ARBA00022679"/>
    </source>
</evidence>
<organism evidence="19 20">
    <name type="scientific">Pelagibacterium lacus</name>
    <dbReference type="NCBI Taxonomy" id="2282655"/>
    <lineage>
        <taxon>Bacteria</taxon>
        <taxon>Pseudomonadati</taxon>
        <taxon>Pseudomonadota</taxon>
        <taxon>Alphaproteobacteria</taxon>
        <taxon>Hyphomicrobiales</taxon>
        <taxon>Devosiaceae</taxon>
        <taxon>Pelagibacterium</taxon>
    </lineage>
</organism>
<dbReference type="NCBIfam" id="TIGR00229">
    <property type="entry name" value="sensory_box"/>
    <property type="match status" value="1"/>
</dbReference>
<evidence type="ECO:0000256" key="10">
    <source>
        <dbReference type="ARBA" id="ARBA00022737"/>
    </source>
</evidence>
<dbReference type="PANTHER" id="PTHR41523">
    <property type="entry name" value="TWO-COMPONENT SYSTEM SENSOR PROTEIN"/>
    <property type="match status" value="1"/>
</dbReference>
<dbReference type="GO" id="GO:0004673">
    <property type="term" value="F:protein histidine kinase activity"/>
    <property type="evidence" value="ECO:0007669"/>
    <property type="project" value="UniProtKB-EC"/>
</dbReference>
<evidence type="ECO:0000256" key="8">
    <source>
        <dbReference type="ARBA" id="ARBA00022643"/>
    </source>
</evidence>
<dbReference type="SMART" id="SM00086">
    <property type="entry name" value="PAC"/>
    <property type="match status" value="1"/>
</dbReference>
<evidence type="ECO:0000259" key="18">
    <source>
        <dbReference type="PROSITE" id="PS50113"/>
    </source>
</evidence>
<keyword evidence="16" id="KW-0675">Receptor</keyword>
<dbReference type="Pfam" id="PF07536">
    <property type="entry name" value="HWE_HK"/>
    <property type="match status" value="1"/>
</dbReference>
<keyword evidence="9" id="KW-0808">Transferase</keyword>
<dbReference type="SMART" id="SM00091">
    <property type="entry name" value="PAS"/>
    <property type="match status" value="1"/>
</dbReference>
<evidence type="ECO:0000256" key="15">
    <source>
        <dbReference type="ARBA" id="ARBA00023026"/>
    </source>
</evidence>
<proteinExistence type="predicted"/>
<evidence type="ECO:0000256" key="6">
    <source>
        <dbReference type="ARBA" id="ARBA00022606"/>
    </source>
</evidence>
<evidence type="ECO:0000256" key="5">
    <source>
        <dbReference type="ARBA" id="ARBA00022553"/>
    </source>
</evidence>
<evidence type="ECO:0000256" key="14">
    <source>
        <dbReference type="ARBA" id="ARBA00022991"/>
    </source>
</evidence>